<accession>E6PS83</accession>
<dbReference type="AlphaFoldDB" id="E6PS83"/>
<comment type="caution">
    <text evidence="1">The sequence shown here is derived from an EMBL/GenBank/DDBJ whole genome shotgun (WGS) entry which is preliminary data.</text>
</comment>
<name>E6PS83_9ZZZZ</name>
<evidence type="ECO:0000313" key="1">
    <source>
        <dbReference type="EMBL" id="CBH97789.1"/>
    </source>
</evidence>
<dbReference type="EMBL" id="CABM01000047">
    <property type="protein sequence ID" value="CBH97789.1"/>
    <property type="molecule type" value="Genomic_DNA"/>
</dbReference>
<gene>
    <name evidence="1" type="ORF">CARN2_3264</name>
</gene>
<sequence>MRTVELRWAASKRRRCRNELEMSSGRQVSQAWAVSCEGGLIGMRFILAMLAETRAAQSPPVMRHANMPEIDSRTGFGLTACKLAGGQLDDLGGDRLLPHLPLDGLQS</sequence>
<organism evidence="1">
    <name type="scientific">mine drainage metagenome</name>
    <dbReference type="NCBI Taxonomy" id="410659"/>
    <lineage>
        <taxon>unclassified sequences</taxon>
        <taxon>metagenomes</taxon>
        <taxon>ecological metagenomes</taxon>
    </lineage>
</organism>
<proteinExistence type="predicted"/>
<reference evidence="1" key="1">
    <citation type="submission" date="2009-10" db="EMBL/GenBank/DDBJ databases">
        <title>Diversity of trophic interactions inside an arsenic-rich microbial ecosystem.</title>
        <authorList>
            <person name="Bertin P.N."/>
            <person name="Heinrich-Salmeron A."/>
            <person name="Pelletier E."/>
            <person name="Goulhen-Chollet F."/>
            <person name="Arsene-Ploetze F."/>
            <person name="Gallien S."/>
            <person name="Calteau A."/>
            <person name="Vallenet D."/>
            <person name="Casiot C."/>
            <person name="Chane-Woon-Ming B."/>
            <person name="Giloteaux L."/>
            <person name="Barakat M."/>
            <person name="Bonnefoy V."/>
            <person name="Bruneel O."/>
            <person name="Chandler M."/>
            <person name="Cleiss J."/>
            <person name="Duran R."/>
            <person name="Elbaz-Poulichet F."/>
            <person name="Fonknechten N."/>
            <person name="Lauga B."/>
            <person name="Mornico D."/>
            <person name="Ortet P."/>
            <person name="Schaeffer C."/>
            <person name="Siguier P."/>
            <person name="Alexander Thil Smith A."/>
            <person name="Van Dorsselaer A."/>
            <person name="Weissenbach J."/>
            <person name="Medigue C."/>
            <person name="Le Paslier D."/>
        </authorList>
    </citation>
    <scope>NUCLEOTIDE SEQUENCE</scope>
</reference>
<protein>
    <submittedName>
        <fullName evidence="1">Uncharacterized protein</fullName>
    </submittedName>
</protein>